<evidence type="ECO:0000313" key="3">
    <source>
        <dbReference type="Proteomes" id="UP000016924"/>
    </source>
</evidence>
<sequence>MPELYDLLLYRGAETLTLDRLEGMFGPQKDAICVDWVMVGESIWMFTVRAGEQPEAHELDISLGKVSSWIKGNLKAEALRRPNANDRMRKLDALVAPLATASKKEELLIFCPAGMLGALPLHALQIDGNLILERNPVVYSSSLAVLQHCLLRRSDRSDNGREVTIIGNPKEDLAAAEESVNAVSKRFNTQPLLGSAATKSAFEDKAGSTAIFHYHGHAYFKVEDPLSSAFKMNDTPLTARIILSLRLVATLFVMIACESAQQDIQIGEEPIGLLPMLLLAGTNAAVGTLWRCSDSAGKEFTEAFYDGMLLQIKETSPDPGKDSLVDIAKALRNAALEVRKKRPAPYFWALFVMHGNWQCSRRSGWLVKD</sequence>
<dbReference type="RefSeq" id="XP_007785225.1">
    <property type="nucleotide sequence ID" value="XM_007787035.1"/>
</dbReference>
<gene>
    <name evidence="2" type="ORF">W97_09172</name>
</gene>
<dbReference type="AlphaFoldDB" id="R7Z723"/>
<dbReference type="Pfam" id="PF12770">
    <property type="entry name" value="CHAT"/>
    <property type="match status" value="1"/>
</dbReference>
<dbReference type="STRING" id="1168221.R7Z723"/>
<dbReference type="eggNOG" id="ENOG502SADU">
    <property type="taxonomic scope" value="Eukaryota"/>
</dbReference>
<dbReference type="InterPro" id="IPR024983">
    <property type="entry name" value="CHAT_dom"/>
</dbReference>
<dbReference type="Proteomes" id="UP000016924">
    <property type="component" value="Unassembled WGS sequence"/>
</dbReference>
<evidence type="ECO:0000259" key="1">
    <source>
        <dbReference type="Pfam" id="PF12770"/>
    </source>
</evidence>
<evidence type="ECO:0000313" key="2">
    <source>
        <dbReference type="EMBL" id="EON69908.1"/>
    </source>
</evidence>
<feature type="domain" description="CHAT" evidence="1">
    <location>
        <begin position="92"/>
        <end position="356"/>
    </location>
</feature>
<dbReference type="EMBL" id="JH767640">
    <property type="protein sequence ID" value="EON69908.1"/>
    <property type="molecule type" value="Genomic_DNA"/>
</dbReference>
<dbReference type="OrthoDB" id="3758190at2759"/>
<organism evidence="2 3">
    <name type="scientific">Coniosporium apollinis (strain CBS 100218)</name>
    <name type="common">Rock-inhabiting black yeast</name>
    <dbReference type="NCBI Taxonomy" id="1168221"/>
    <lineage>
        <taxon>Eukaryota</taxon>
        <taxon>Fungi</taxon>
        <taxon>Dikarya</taxon>
        <taxon>Ascomycota</taxon>
        <taxon>Pezizomycotina</taxon>
        <taxon>Dothideomycetes</taxon>
        <taxon>Dothideomycetes incertae sedis</taxon>
        <taxon>Coniosporium</taxon>
    </lineage>
</organism>
<protein>
    <recommendedName>
        <fullName evidence="1">CHAT domain-containing protein</fullName>
    </recommendedName>
</protein>
<proteinExistence type="predicted"/>
<dbReference type="HOGENOM" id="CLU_750081_0_0_1"/>
<dbReference type="GeneID" id="19906483"/>
<accession>R7Z723</accession>
<name>R7Z723_CONA1</name>
<reference evidence="3" key="1">
    <citation type="submission" date="2012-06" db="EMBL/GenBank/DDBJ databases">
        <title>The genome sequence of Coniosporium apollinis CBS 100218.</title>
        <authorList>
            <consortium name="The Broad Institute Genome Sequencing Platform"/>
            <person name="Cuomo C."/>
            <person name="Gorbushina A."/>
            <person name="Noack S."/>
            <person name="Walker B."/>
            <person name="Young S.K."/>
            <person name="Zeng Q."/>
            <person name="Gargeya S."/>
            <person name="Fitzgerald M."/>
            <person name="Haas B."/>
            <person name="Abouelleil A."/>
            <person name="Alvarado L."/>
            <person name="Arachchi H.M."/>
            <person name="Berlin A.M."/>
            <person name="Chapman S.B."/>
            <person name="Goldberg J."/>
            <person name="Griggs A."/>
            <person name="Gujja S."/>
            <person name="Hansen M."/>
            <person name="Howarth C."/>
            <person name="Imamovic A."/>
            <person name="Larimer J."/>
            <person name="McCowan C."/>
            <person name="Montmayeur A."/>
            <person name="Murphy C."/>
            <person name="Neiman D."/>
            <person name="Pearson M."/>
            <person name="Priest M."/>
            <person name="Roberts A."/>
            <person name="Saif S."/>
            <person name="Shea T."/>
            <person name="Sisk P."/>
            <person name="Sykes S."/>
            <person name="Wortman J."/>
            <person name="Nusbaum C."/>
            <person name="Birren B."/>
        </authorList>
    </citation>
    <scope>NUCLEOTIDE SEQUENCE [LARGE SCALE GENOMIC DNA]</scope>
    <source>
        <strain evidence="3">CBS 100218</strain>
    </source>
</reference>
<keyword evidence="3" id="KW-1185">Reference proteome</keyword>